<feature type="domain" description="3-beta hydroxysteroid dehydrogenase/isomerase" evidence="3">
    <location>
        <begin position="19"/>
        <end position="288"/>
    </location>
</feature>
<evidence type="ECO:0000313" key="4">
    <source>
        <dbReference type="EnsemblPlants" id="AET5Gv20013000.4"/>
    </source>
</evidence>
<dbReference type="Gene3D" id="3.40.50.720">
    <property type="entry name" value="NAD(P)-binding Rossmann-like Domain"/>
    <property type="match status" value="1"/>
</dbReference>
<dbReference type="Proteomes" id="UP000015105">
    <property type="component" value="Chromosome 5D"/>
</dbReference>
<sequence>MDMCPVGGCDRREPRRLCAVTGGRGFMASHLVTALLGSGDWCVRITDLGPQAALSPAESDGLLGAALRDGRAAYFSVDVCELAQLTKALEGVDTVFHTAAADHTNNNFQLHYKVNVEGTRNVIEACNTCKVKTLIYTSSSGVVFDGVHGLFGVDESTPYPDKFPDAYTETKAEAEKMVIKSNGRNELLTCCIRPGSIFGPGDTIVPILVSYGGMMIIVGDGKNCDDFVYVENVAHGHVCAEKTLSTIDGAKRSGGKAYFITNMEPVNMWDFVYMILEELGYKSRFRLRIPSYFLKPITYLVDWSYHNIFSHYGMRQPGMLTSASIKYATLNRTFNCNNAAQQLGYKPIVSLKVVTSSSIDSLYVLSIFFL</sequence>
<dbReference type="AlphaFoldDB" id="A0A453JEL8"/>
<reference evidence="5" key="2">
    <citation type="journal article" date="2017" name="Nat. Plants">
        <title>The Aegilops tauschii genome reveals multiple impacts of transposons.</title>
        <authorList>
            <person name="Zhao G."/>
            <person name="Zou C."/>
            <person name="Li K."/>
            <person name="Wang K."/>
            <person name="Li T."/>
            <person name="Gao L."/>
            <person name="Zhang X."/>
            <person name="Wang H."/>
            <person name="Yang Z."/>
            <person name="Liu X."/>
            <person name="Jiang W."/>
            <person name="Mao L."/>
            <person name="Kong X."/>
            <person name="Jiao Y."/>
            <person name="Jia J."/>
        </authorList>
    </citation>
    <scope>NUCLEOTIDE SEQUENCE [LARGE SCALE GENOMIC DNA]</scope>
    <source>
        <strain evidence="5">cv. AL8/78</strain>
    </source>
</reference>
<reference evidence="4" key="4">
    <citation type="submission" date="2019-03" db="UniProtKB">
        <authorList>
            <consortium name="EnsemblPlants"/>
        </authorList>
    </citation>
    <scope>IDENTIFICATION</scope>
</reference>
<dbReference type="Pfam" id="PF01073">
    <property type="entry name" value="3Beta_HSD"/>
    <property type="match status" value="1"/>
</dbReference>
<name>A0A453JEL8_AEGTS</name>
<evidence type="ECO:0000259" key="3">
    <source>
        <dbReference type="Pfam" id="PF01073"/>
    </source>
</evidence>
<reference evidence="4" key="5">
    <citation type="journal article" date="2021" name="G3 (Bethesda)">
        <title>Aegilops tauschii genome assembly Aet v5.0 features greater sequence contiguity and improved annotation.</title>
        <authorList>
            <person name="Wang L."/>
            <person name="Zhu T."/>
            <person name="Rodriguez J.C."/>
            <person name="Deal K.R."/>
            <person name="Dubcovsky J."/>
            <person name="McGuire P.E."/>
            <person name="Lux T."/>
            <person name="Spannagl M."/>
            <person name="Mayer K.F.X."/>
            <person name="Baldrich P."/>
            <person name="Meyers B.C."/>
            <person name="Huo N."/>
            <person name="Gu Y.Q."/>
            <person name="Zhou H."/>
            <person name="Devos K.M."/>
            <person name="Bennetzen J.L."/>
            <person name="Unver T."/>
            <person name="Budak H."/>
            <person name="Gulick P.J."/>
            <person name="Galiba G."/>
            <person name="Kalapos B."/>
            <person name="Nelson D.R."/>
            <person name="Li P."/>
            <person name="You F.M."/>
            <person name="Luo M.C."/>
            <person name="Dvorak J."/>
        </authorList>
    </citation>
    <scope>NUCLEOTIDE SEQUENCE [LARGE SCALE GENOMIC DNA]</scope>
    <source>
        <strain evidence="4">cv. AL8/78</strain>
    </source>
</reference>
<keyword evidence="5" id="KW-1185">Reference proteome</keyword>
<dbReference type="PANTHER" id="PTHR10366:SF742">
    <property type="entry name" value="3-BETA HYDROXYSTEROID DEHYDROGENASE_ISOMERASE DOMAIN-CONTAINING PROTEIN"/>
    <property type="match status" value="1"/>
</dbReference>
<proteinExistence type="inferred from homology"/>
<reference evidence="4" key="3">
    <citation type="journal article" date="2017" name="Nature">
        <title>Genome sequence of the progenitor of the wheat D genome Aegilops tauschii.</title>
        <authorList>
            <person name="Luo M.C."/>
            <person name="Gu Y.Q."/>
            <person name="Puiu D."/>
            <person name="Wang H."/>
            <person name="Twardziok S.O."/>
            <person name="Deal K.R."/>
            <person name="Huo N."/>
            <person name="Zhu T."/>
            <person name="Wang L."/>
            <person name="Wang Y."/>
            <person name="McGuire P.E."/>
            <person name="Liu S."/>
            <person name="Long H."/>
            <person name="Ramasamy R.K."/>
            <person name="Rodriguez J.C."/>
            <person name="Van S.L."/>
            <person name="Yuan L."/>
            <person name="Wang Z."/>
            <person name="Xia Z."/>
            <person name="Xiao L."/>
            <person name="Anderson O.D."/>
            <person name="Ouyang S."/>
            <person name="Liang Y."/>
            <person name="Zimin A.V."/>
            <person name="Pertea G."/>
            <person name="Qi P."/>
            <person name="Bennetzen J.L."/>
            <person name="Dai X."/>
            <person name="Dawson M.W."/>
            <person name="Muller H.G."/>
            <person name="Kugler K."/>
            <person name="Rivarola-Duarte L."/>
            <person name="Spannagl M."/>
            <person name="Mayer K.F.X."/>
            <person name="Lu F.H."/>
            <person name="Bevan M.W."/>
            <person name="Leroy P."/>
            <person name="Li P."/>
            <person name="You F.M."/>
            <person name="Sun Q."/>
            <person name="Liu Z."/>
            <person name="Lyons E."/>
            <person name="Wicker T."/>
            <person name="Salzberg S.L."/>
            <person name="Devos K.M."/>
            <person name="Dvorak J."/>
        </authorList>
    </citation>
    <scope>NUCLEOTIDE SEQUENCE [LARGE SCALE GENOMIC DNA]</scope>
    <source>
        <strain evidence="4">cv. AL8/78</strain>
    </source>
</reference>
<protein>
    <recommendedName>
        <fullName evidence="3">3-beta hydroxysteroid dehydrogenase/isomerase domain-containing protein</fullName>
    </recommendedName>
</protein>
<evidence type="ECO:0000256" key="2">
    <source>
        <dbReference type="RuleBase" id="RU004475"/>
    </source>
</evidence>
<keyword evidence="1 2" id="KW-0560">Oxidoreductase</keyword>
<dbReference type="FunFam" id="3.40.50.720:FF:000747">
    <property type="entry name" value="NAD(P) dependent steroid dehydrogenase-like"/>
    <property type="match status" value="1"/>
</dbReference>
<dbReference type="GO" id="GO:0006694">
    <property type="term" value="P:steroid biosynthetic process"/>
    <property type="evidence" value="ECO:0007669"/>
    <property type="project" value="InterPro"/>
</dbReference>
<reference evidence="5" key="1">
    <citation type="journal article" date="2014" name="Science">
        <title>Ancient hybridizations among the ancestral genomes of bread wheat.</title>
        <authorList>
            <consortium name="International Wheat Genome Sequencing Consortium,"/>
            <person name="Marcussen T."/>
            <person name="Sandve S.R."/>
            <person name="Heier L."/>
            <person name="Spannagl M."/>
            <person name="Pfeifer M."/>
            <person name="Jakobsen K.S."/>
            <person name="Wulff B.B."/>
            <person name="Steuernagel B."/>
            <person name="Mayer K.F."/>
            <person name="Olsen O.A."/>
        </authorList>
    </citation>
    <scope>NUCLEOTIDE SEQUENCE [LARGE SCALE GENOMIC DNA]</scope>
    <source>
        <strain evidence="5">cv. AL8/78</strain>
    </source>
</reference>
<organism evidence="4 5">
    <name type="scientific">Aegilops tauschii subsp. strangulata</name>
    <name type="common">Goatgrass</name>
    <dbReference type="NCBI Taxonomy" id="200361"/>
    <lineage>
        <taxon>Eukaryota</taxon>
        <taxon>Viridiplantae</taxon>
        <taxon>Streptophyta</taxon>
        <taxon>Embryophyta</taxon>
        <taxon>Tracheophyta</taxon>
        <taxon>Spermatophyta</taxon>
        <taxon>Magnoliopsida</taxon>
        <taxon>Liliopsida</taxon>
        <taxon>Poales</taxon>
        <taxon>Poaceae</taxon>
        <taxon>BOP clade</taxon>
        <taxon>Pooideae</taxon>
        <taxon>Triticodae</taxon>
        <taxon>Triticeae</taxon>
        <taxon>Triticinae</taxon>
        <taxon>Aegilops</taxon>
    </lineage>
</organism>
<dbReference type="InterPro" id="IPR050425">
    <property type="entry name" value="NAD(P)_dehydrat-like"/>
</dbReference>
<dbReference type="EnsemblPlants" id="AET5Gv20013000.4">
    <property type="protein sequence ID" value="AET5Gv20013000.4"/>
    <property type="gene ID" value="AET5Gv20013000"/>
</dbReference>
<dbReference type="SUPFAM" id="SSF51735">
    <property type="entry name" value="NAD(P)-binding Rossmann-fold domains"/>
    <property type="match status" value="1"/>
</dbReference>
<dbReference type="STRING" id="200361.A0A453JEL8"/>
<comment type="similarity">
    <text evidence="2">Belongs to the 3-beta-HSD family.</text>
</comment>
<accession>A0A453JEL8</accession>
<dbReference type="PANTHER" id="PTHR10366">
    <property type="entry name" value="NAD DEPENDENT EPIMERASE/DEHYDRATASE"/>
    <property type="match status" value="1"/>
</dbReference>
<dbReference type="GO" id="GO:0016616">
    <property type="term" value="F:oxidoreductase activity, acting on the CH-OH group of donors, NAD or NADP as acceptor"/>
    <property type="evidence" value="ECO:0007669"/>
    <property type="project" value="InterPro"/>
</dbReference>
<evidence type="ECO:0000313" key="5">
    <source>
        <dbReference type="Proteomes" id="UP000015105"/>
    </source>
</evidence>
<evidence type="ECO:0000256" key="1">
    <source>
        <dbReference type="ARBA" id="ARBA00023002"/>
    </source>
</evidence>
<dbReference type="InterPro" id="IPR036291">
    <property type="entry name" value="NAD(P)-bd_dom_sf"/>
</dbReference>
<dbReference type="Gramene" id="AET5Gv20013000.4">
    <property type="protein sequence ID" value="AET5Gv20013000.4"/>
    <property type="gene ID" value="AET5Gv20013000"/>
</dbReference>
<dbReference type="InterPro" id="IPR002225">
    <property type="entry name" value="3Beta_OHSteriod_DH/Estase"/>
</dbReference>